<evidence type="ECO:0000313" key="2">
    <source>
        <dbReference type="Proteomes" id="UP000241912"/>
    </source>
</evidence>
<dbReference type="AlphaFoldDB" id="A0A2P7NUG4"/>
<keyword evidence="2" id="KW-1185">Reference proteome</keyword>
<dbReference type="Gene3D" id="3.40.109.10">
    <property type="entry name" value="NADH Oxidase"/>
    <property type="match status" value="2"/>
</dbReference>
<dbReference type="GO" id="GO:0016491">
    <property type="term" value="F:oxidoreductase activity"/>
    <property type="evidence" value="ECO:0007669"/>
    <property type="project" value="InterPro"/>
</dbReference>
<evidence type="ECO:0000313" key="1">
    <source>
        <dbReference type="EMBL" id="PSJ17110.1"/>
    </source>
</evidence>
<protein>
    <submittedName>
        <fullName evidence="1">Nitroreductase</fullName>
    </submittedName>
</protein>
<reference evidence="1 2" key="1">
    <citation type="submission" date="2018-03" db="EMBL/GenBank/DDBJ databases">
        <title>Draft genome of Nitrosomonas supralitoralis APG5.</title>
        <authorList>
            <person name="Urakawa H."/>
            <person name="Lopez J.V."/>
        </authorList>
    </citation>
    <scope>NUCLEOTIDE SEQUENCE [LARGE SCALE GENOMIC DNA]</scope>
    <source>
        <strain evidence="1 2">APG5</strain>
    </source>
</reference>
<dbReference type="PANTHER" id="PTHR42741:SF3">
    <property type="entry name" value="NITROREDUCTASE FAMILY PROTEIN"/>
    <property type="match status" value="1"/>
</dbReference>
<proteinExistence type="predicted"/>
<dbReference type="EMBL" id="PXXU01000027">
    <property type="protein sequence ID" value="PSJ17110.1"/>
    <property type="molecule type" value="Genomic_DNA"/>
</dbReference>
<dbReference type="CDD" id="cd02142">
    <property type="entry name" value="McbC_SagB-like_oxidoreductase"/>
    <property type="match status" value="2"/>
</dbReference>
<dbReference type="InterPro" id="IPR000415">
    <property type="entry name" value="Nitroreductase-like"/>
</dbReference>
<dbReference type="PANTHER" id="PTHR42741">
    <property type="entry name" value="NITROREDUCTASE FAMILY PROTEIN"/>
    <property type="match status" value="1"/>
</dbReference>
<organism evidence="1 2">
    <name type="scientific">Nitrosomonas supralitoralis</name>
    <dbReference type="NCBI Taxonomy" id="2116706"/>
    <lineage>
        <taxon>Bacteria</taxon>
        <taxon>Pseudomonadati</taxon>
        <taxon>Pseudomonadota</taxon>
        <taxon>Betaproteobacteria</taxon>
        <taxon>Nitrosomonadales</taxon>
        <taxon>Nitrosomonadaceae</taxon>
        <taxon>Nitrosomonas</taxon>
    </lineage>
</organism>
<dbReference type="RefSeq" id="WP_106707112.1">
    <property type="nucleotide sequence ID" value="NZ_PXXU01000027.1"/>
</dbReference>
<sequence length="542" mass="59910">MNKNTLSVVLDYHEASKHRLDRYAPGPGGLDWANQPDPFRRYPGTSICELPLRRSPLQISFAEVRCGQRGTPAAMNLTGLATLLELSFGLSAWKEHGESRWALRCNPSSGNLHPTECYVLTPTCDGLRTGVYHYVSHDHTLEHRAEANATWGSELTGGFVLILTSIYWREAWKYGLRAFRYCQHDCGHAIAAVSYAAAALGWHAQLLESWGDTLLAALTGVARSSDFAEQETEAVDVALWVGCANPPKYLDSLQAAVALTNGLHFTGQANRLSAQYVPWTGINAVHHATERPSPPAAGLIQSISWPPLAGIDCPQDASALIRQRRSAVDFDRVTSITIECWFALLDALLPRSELPPWKSWQRPACIHPVLFVHRINGITPGVYLLVRDPSVKSKLQQAIRADAEWTTVPDAPEHLGLYRLFAADARDVARQISCHQNIAADSCFSLGMLAEFGVALNEGAWHYRELFYEAGLLGQVLYLEAEAVGLRGTGIGCYFDDALHEMLGLSSHAWQSLYHFTVGGPIDDPRLRLLPPYGHLIGRWVY</sequence>
<comment type="caution">
    <text evidence="1">The sequence shown here is derived from an EMBL/GenBank/DDBJ whole genome shotgun (WGS) entry which is preliminary data.</text>
</comment>
<dbReference type="SUPFAM" id="SSF55469">
    <property type="entry name" value="FMN-dependent nitroreductase-like"/>
    <property type="match status" value="2"/>
</dbReference>
<dbReference type="OrthoDB" id="9801593at2"/>
<accession>A0A2P7NUG4</accession>
<name>A0A2P7NUG4_9PROT</name>
<dbReference type="Proteomes" id="UP000241912">
    <property type="component" value="Unassembled WGS sequence"/>
</dbReference>
<gene>
    <name evidence="1" type="ORF">C7H79_09855</name>
</gene>